<feature type="region of interest" description="Disordered" evidence="1">
    <location>
        <begin position="30"/>
        <end position="90"/>
    </location>
</feature>
<proteinExistence type="predicted"/>
<protein>
    <submittedName>
        <fullName evidence="2">Uncharacterized protein</fullName>
    </submittedName>
</protein>
<accession>A0AAV7SM27</accession>
<dbReference type="EMBL" id="JANPWB010000008">
    <property type="protein sequence ID" value="KAJ1165054.1"/>
    <property type="molecule type" value="Genomic_DNA"/>
</dbReference>
<evidence type="ECO:0000256" key="1">
    <source>
        <dbReference type="SAM" id="MobiDB-lite"/>
    </source>
</evidence>
<dbReference type="Proteomes" id="UP001066276">
    <property type="component" value="Chromosome 4_2"/>
</dbReference>
<organism evidence="2 3">
    <name type="scientific">Pleurodeles waltl</name>
    <name type="common">Iberian ribbed newt</name>
    <dbReference type="NCBI Taxonomy" id="8319"/>
    <lineage>
        <taxon>Eukaryota</taxon>
        <taxon>Metazoa</taxon>
        <taxon>Chordata</taxon>
        <taxon>Craniata</taxon>
        <taxon>Vertebrata</taxon>
        <taxon>Euteleostomi</taxon>
        <taxon>Amphibia</taxon>
        <taxon>Batrachia</taxon>
        <taxon>Caudata</taxon>
        <taxon>Salamandroidea</taxon>
        <taxon>Salamandridae</taxon>
        <taxon>Pleurodelinae</taxon>
        <taxon>Pleurodeles</taxon>
    </lineage>
</organism>
<reference evidence="2" key="1">
    <citation type="journal article" date="2022" name="bioRxiv">
        <title>Sequencing and chromosome-scale assembly of the giantPleurodeles waltlgenome.</title>
        <authorList>
            <person name="Brown T."/>
            <person name="Elewa A."/>
            <person name="Iarovenko S."/>
            <person name="Subramanian E."/>
            <person name="Araus A.J."/>
            <person name="Petzold A."/>
            <person name="Susuki M."/>
            <person name="Suzuki K.-i.T."/>
            <person name="Hayashi T."/>
            <person name="Toyoda A."/>
            <person name="Oliveira C."/>
            <person name="Osipova E."/>
            <person name="Leigh N.D."/>
            <person name="Simon A."/>
            <person name="Yun M.H."/>
        </authorList>
    </citation>
    <scope>NUCLEOTIDE SEQUENCE</scope>
    <source>
        <strain evidence="2">20211129_DDA</strain>
        <tissue evidence="2">Liver</tissue>
    </source>
</reference>
<feature type="compositionally biased region" description="Polar residues" evidence="1">
    <location>
        <begin position="30"/>
        <end position="41"/>
    </location>
</feature>
<comment type="caution">
    <text evidence="2">The sequence shown here is derived from an EMBL/GenBank/DDBJ whole genome shotgun (WGS) entry which is preliminary data.</text>
</comment>
<evidence type="ECO:0000313" key="3">
    <source>
        <dbReference type="Proteomes" id="UP001066276"/>
    </source>
</evidence>
<name>A0AAV7SM27_PLEWA</name>
<dbReference type="AlphaFoldDB" id="A0AAV7SM27"/>
<gene>
    <name evidence="2" type="ORF">NDU88_005484</name>
</gene>
<sequence>MTRRLYNGGEVFEDNLKIVMLLLFEGSVVSNPSEQSKASSATEERSPPLAVSASTSDSSPSRAERLRGQNDIGEETITHLRKGPKQPSCS</sequence>
<feature type="compositionally biased region" description="Low complexity" evidence="1">
    <location>
        <begin position="52"/>
        <end position="61"/>
    </location>
</feature>
<keyword evidence="3" id="KW-1185">Reference proteome</keyword>
<evidence type="ECO:0000313" key="2">
    <source>
        <dbReference type="EMBL" id="KAJ1165054.1"/>
    </source>
</evidence>